<evidence type="ECO:0000256" key="1">
    <source>
        <dbReference type="ARBA" id="ARBA00022679"/>
    </source>
</evidence>
<evidence type="ECO:0000313" key="5">
    <source>
        <dbReference type="Proteomes" id="UP001595791"/>
    </source>
</evidence>
<organism evidence="4 5">
    <name type="scientific">Chitinimonas lacunae</name>
    <dbReference type="NCBI Taxonomy" id="1963018"/>
    <lineage>
        <taxon>Bacteria</taxon>
        <taxon>Pseudomonadati</taxon>
        <taxon>Pseudomonadota</taxon>
        <taxon>Betaproteobacteria</taxon>
        <taxon>Neisseriales</taxon>
        <taxon>Chitinibacteraceae</taxon>
        <taxon>Chitinimonas</taxon>
    </lineage>
</organism>
<evidence type="ECO:0000313" key="4">
    <source>
        <dbReference type="EMBL" id="MFC4159300.1"/>
    </source>
</evidence>
<dbReference type="CDD" id="cd04301">
    <property type="entry name" value="NAT_SF"/>
    <property type="match status" value="1"/>
</dbReference>
<dbReference type="InterPro" id="IPR050832">
    <property type="entry name" value="Bact_Acetyltransf"/>
</dbReference>
<accession>A0ABV8MPX1</accession>
<dbReference type="Proteomes" id="UP001595791">
    <property type="component" value="Unassembled WGS sequence"/>
</dbReference>
<keyword evidence="5" id="KW-1185">Reference proteome</keyword>
<dbReference type="SUPFAM" id="SSF55729">
    <property type="entry name" value="Acyl-CoA N-acyltransferases (Nat)"/>
    <property type="match status" value="1"/>
</dbReference>
<proteinExistence type="predicted"/>
<dbReference type="PANTHER" id="PTHR43877">
    <property type="entry name" value="AMINOALKYLPHOSPHONATE N-ACETYLTRANSFERASE-RELATED-RELATED"/>
    <property type="match status" value="1"/>
</dbReference>
<reference evidence="5" key="1">
    <citation type="journal article" date="2019" name="Int. J. Syst. Evol. Microbiol.">
        <title>The Global Catalogue of Microorganisms (GCM) 10K type strain sequencing project: providing services to taxonomists for standard genome sequencing and annotation.</title>
        <authorList>
            <consortium name="The Broad Institute Genomics Platform"/>
            <consortium name="The Broad Institute Genome Sequencing Center for Infectious Disease"/>
            <person name="Wu L."/>
            <person name="Ma J."/>
        </authorList>
    </citation>
    <scope>NUCLEOTIDE SEQUENCE [LARGE SCALE GENOMIC DNA]</scope>
    <source>
        <strain evidence="5">LMG 29894</strain>
    </source>
</reference>
<keyword evidence="2 4" id="KW-0012">Acyltransferase</keyword>
<evidence type="ECO:0000259" key="3">
    <source>
        <dbReference type="PROSITE" id="PS51186"/>
    </source>
</evidence>
<dbReference type="EC" id="2.3.-.-" evidence="4"/>
<name>A0ABV8MPX1_9NEIS</name>
<dbReference type="Pfam" id="PF00583">
    <property type="entry name" value="Acetyltransf_1"/>
    <property type="match status" value="1"/>
</dbReference>
<gene>
    <name evidence="4" type="ORF">ACFOW7_08015</name>
</gene>
<dbReference type="EMBL" id="JBHSBU010000001">
    <property type="protein sequence ID" value="MFC4159300.1"/>
    <property type="molecule type" value="Genomic_DNA"/>
</dbReference>
<dbReference type="GO" id="GO:0016746">
    <property type="term" value="F:acyltransferase activity"/>
    <property type="evidence" value="ECO:0007669"/>
    <property type="project" value="UniProtKB-KW"/>
</dbReference>
<evidence type="ECO:0000256" key="2">
    <source>
        <dbReference type="ARBA" id="ARBA00023315"/>
    </source>
</evidence>
<dbReference type="PROSITE" id="PS51186">
    <property type="entry name" value="GNAT"/>
    <property type="match status" value="1"/>
</dbReference>
<protein>
    <submittedName>
        <fullName evidence="4">GNAT family N-acetyltransferase</fullName>
        <ecNumber evidence="4">2.3.-.-</ecNumber>
    </submittedName>
</protein>
<dbReference type="Gene3D" id="3.40.630.30">
    <property type="match status" value="1"/>
</dbReference>
<comment type="caution">
    <text evidence="4">The sequence shown here is derived from an EMBL/GenBank/DDBJ whole genome shotgun (WGS) entry which is preliminary data.</text>
</comment>
<dbReference type="InterPro" id="IPR016181">
    <property type="entry name" value="Acyl_CoA_acyltransferase"/>
</dbReference>
<dbReference type="InterPro" id="IPR000182">
    <property type="entry name" value="GNAT_dom"/>
</dbReference>
<sequence length="163" mass="17975">MAATLSIRPMTPADIGTVAQLHLDTWRHAYRDVYPLDAMTLAEFAGRWQRAFASPSHKFCCLHDDLIVGLLSVHLNADAAEILTLYVSPKAQGMGCGTALLNHGLRLASQSGYGTAALWVLADNRPAIDFYRRRGWQEDGRVATVERYGCARQQIGMARTLSN</sequence>
<keyword evidence="1 4" id="KW-0808">Transferase</keyword>
<feature type="domain" description="N-acetyltransferase" evidence="3">
    <location>
        <begin position="5"/>
        <end position="162"/>
    </location>
</feature>
<dbReference type="RefSeq" id="WP_378162912.1">
    <property type="nucleotide sequence ID" value="NZ_JBHSBU010000001.1"/>
</dbReference>